<dbReference type="OrthoDB" id="13598at2759"/>
<accession>A0A507DB41</accession>
<name>A0A507DB41_9FUNG</name>
<dbReference type="Proteomes" id="UP000320475">
    <property type="component" value="Unassembled WGS sequence"/>
</dbReference>
<protein>
    <submittedName>
        <fullName evidence="1">Uncharacterized protein</fullName>
    </submittedName>
</protein>
<gene>
    <name evidence="1" type="ORF">SeLEV6574_g01787</name>
</gene>
<dbReference type="VEuPathDB" id="FungiDB:SeMB42_g04457"/>
<organism evidence="1 2">
    <name type="scientific">Synchytrium endobioticum</name>
    <dbReference type="NCBI Taxonomy" id="286115"/>
    <lineage>
        <taxon>Eukaryota</taxon>
        <taxon>Fungi</taxon>
        <taxon>Fungi incertae sedis</taxon>
        <taxon>Chytridiomycota</taxon>
        <taxon>Chytridiomycota incertae sedis</taxon>
        <taxon>Chytridiomycetes</taxon>
        <taxon>Synchytriales</taxon>
        <taxon>Synchytriaceae</taxon>
        <taxon>Synchytrium</taxon>
    </lineage>
</organism>
<proteinExistence type="predicted"/>
<reference evidence="1 2" key="1">
    <citation type="journal article" date="2019" name="Sci. Rep.">
        <title>Comparative genomics of chytrid fungi reveal insights into the obligate biotrophic and pathogenic lifestyle of Synchytrium endobioticum.</title>
        <authorList>
            <person name="van de Vossenberg B.T.L.H."/>
            <person name="Warris S."/>
            <person name="Nguyen H.D.T."/>
            <person name="van Gent-Pelzer M.P.E."/>
            <person name="Joly D.L."/>
            <person name="van de Geest H.C."/>
            <person name="Bonants P.J.M."/>
            <person name="Smith D.S."/>
            <person name="Levesque C.A."/>
            <person name="van der Lee T.A.J."/>
        </authorList>
    </citation>
    <scope>NUCLEOTIDE SEQUENCE [LARGE SCALE GENOMIC DNA]</scope>
    <source>
        <strain evidence="1 2">LEV6574</strain>
    </source>
</reference>
<evidence type="ECO:0000313" key="2">
    <source>
        <dbReference type="Proteomes" id="UP000320475"/>
    </source>
</evidence>
<comment type="caution">
    <text evidence="1">The sequence shown here is derived from an EMBL/GenBank/DDBJ whole genome shotgun (WGS) entry which is preliminary data.</text>
</comment>
<dbReference type="AlphaFoldDB" id="A0A507DB41"/>
<evidence type="ECO:0000313" key="1">
    <source>
        <dbReference type="EMBL" id="TPX48899.1"/>
    </source>
</evidence>
<dbReference type="EMBL" id="QEAM01000043">
    <property type="protein sequence ID" value="TPX48899.1"/>
    <property type="molecule type" value="Genomic_DNA"/>
</dbReference>
<sequence>MNQANVSSMVKLVPKNQPDKEHRLIVLTYADCTVNPSAWLQIVAVHLRKAEEALAYYFHPIPYISPTAPGGSKWERNVPIPEELLKRGVTLFDNN</sequence>